<dbReference type="EMBL" id="JAMFLZ010000002">
    <property type="protein sequence ID" value="MCL6294386.1"/>
    <property type="molecule type" value="Genomic_DNA"/>
</dbReference>
<dbReference type="InterPro" id="IPR025665">
    <property type="entry name" value="Beta-barrel_OMP_2"/>
</dbReference>
<evidence type="ECO:0000313" key="2">
    <source>
        <dbReference type="EMBL" id="MCL6294386.1"/>
    </source>
</evidence>
<comment type="caution">
    <text evidence="2">The sequence shown here is derived from an EMBL/GenBank/DDBJ whole genome shotgun (WGS) entry which is preliminary data.</text>
</comment>
<evidence type="ECO:0000313" key="3">
    <source>
        <dbReference type="Proteomes" id="UP001165381"/>
    </source>
</evidence>
<dbReference type="Proteomes" id="UP001165381">
    <property type="component" value="Unassembled WGS sequence"/>
</dbReference>
<dbReference type="InterPro" id="IPR011250">
    <property type="entry name" value="OMP/PagP_B-barrel"/>
</dbReference>
<accession>A0ABT0QBN5</accession>
<proteinExistence type="predicted"/>
<organism evidence="2 3">
    <name type="scientific">Jejuia spongiicola</name>
    <dbReference type="NCBI Taxonomy" id="2942207"/>
    <lineage>
        <taxon>Bacteria</taxon>
        <taxon>Pseudomonadati</taxon>
        <taxon>Bacteroidota</taxon>
        <taxon>Flavobacteriia</taxon>
        <taxon>Flavobacteriales</taxon>
        <taxon>Flavobacteriaceae</taxon>
        <taxon>Jejuia</taxon>
    </lineage>
</organism>
<gene>
    <name evidence="2" type="ORF">M3P09_05235</name>
</gene>
<feature type="domain" description="Outer membrane protein beta-barrel" evidence="1">
    <location>
        <begin position="3"/>
        <end position="109"/>
    </location>
</feature>
<evidence type="ECO:0000259" key="1">
    <source>
        <dbReference type="Pfam" id="PF13568"/>
    </source>
</evidence>
<protein>
    <submittedName>
        <fullName evidence="2">PorT family protein</fullName>
    </submittedName>
</protein>
<dbReference type="RefSeq" id="WP_249972291.1">
    <property type="nucleotide sequence ID" value="NZ_JAMFLZ010000002.1"/>
</dbReference>
<dbReference type="Pfam" id="PF13568">
    <property type="entry name" value="OMP_b-brl_2"/>
    <property type="match status" value="1"/>
</dbReference>
<name>A0ABT0QBN5_9FLAO</name>
<sequence length="130" mass="14301">MSEIKISEKFSFQPELLYSGQGYDTGISTEGNIALNYLNIPLIGKYYVTKRLSLEAGPQIGFLLSTKGGTKDYKDLFKTTDFGVNFGLGYKLDNGLNFGARYVLGLSNINDVGSLKNKNGVLQLSVGYFF</sequence>
<dbReference type="SUPFAM" id="SSF56925">
    <property type="entry name" value="OMPA-like"/>
    <property type="match status" value="1"/>
</dbReference>
<keyword evidence="3" id="KW-1185">Reference proteome</keyword>
<reference evidence="2" key="1">
    <citation type="submission" date="2022-05" db="EMBL/GenBank/DDBJ databases">
        <authorList>
            <person name="Park J.-S."/>
        </authorList>
    </citation>
    <scope>NUCLEOTIDE SEQUENCE</scope>
    <source>
        <strain evidence="2">2012CJ34-3</strain>
    </source>
</reference>